<dbReference type="SUPFAM" id="SSF46785">
    <property type="entry name" value="Winged helix' DNA-binding domain"/>
    <property type="match status" value="1"/>
</dbReference>
<dbReference type="Gene3D" id="1.10.10.10">
    <property type="entry name" value="Winged helix-like DNA-binding domain superfamily/Winged helix DNA-binding domain"/>
    <property type="match status" value="1"/>
</dbReference>
<dbReference type="PROSITE" id="PS51197">
    <property type="entry name" value="HTH_RRF2_2"/>
    <property type="match status" value="1"/>
</dbReference>
<dbReference type="InterPro" id="IPR014290">
    <property type="entry name" value="SUF_FeS_clus_asmbl_reg"/>
</dbReference>
<dbReference type="GO" id="GO:0005829">
    <property type="term" value="C:cytosol"/>
    <property type="evidence" value="ECO:0007669"/>
    <property type="project" value="TreeGrafter"/>
</dbReference>
<dbReference type="NCBIfam" id="TIGR00738">
    <property type="entry name" value="rrf2_super"/>
    <property type="match status" value="1"/>
</dbReference>
<dbReference type="AlphaFoldDB" id="A0A2Z5UUD6"/>
<dbReference type="Proteomes" id="UP000282483">
    <property type="component" value="Chromosome"/>
</dbReference>
<protein>
    <submittedName>
        <fullName evidence="1">Iron sulfur cluster assemblytranscriptional regulator SufA</fullName>
    </submittedName>
</protein>
<dbReference type="PANTHER" id="PTHR33221:SF2">
    <property type="entry name" value="TRANSCRIPTIONAL REGULATOR"/>
    <property type="match status" value="1"/>
</dbReference>
<reference evidence="1 2" key="1">
    <citation type="submission" date="2017-03" db="EMBL/GenBank/DDBJ databases">
        <title>The genome sequence of Candidatus Rickettsiella viridis.</title>
        <authorList>
            <person name="Nikoh N."/>
            <person name="Tsuchida T."/>
            <person name="Yamaguchi K."/>
            <person name="Maeda T."/>
            <person name="Shigenobu S."/>
            <person name="Fukatsu T."/>
        </authorList>
    </citation>
    <scope>NUCLEOTIDE SEQUENCE [LARGE SCALE GENOMIC DNA]</scope>
    <source>
        <strain evidence="1 2">Ap-RA04</strain>
    </source>
</reference>
<evidence type="ECO:0000313" key="2">
    <source>
        <dbReference type="Proteomes" id="UP000282483"/>
    </source>
</evidence>
<gene>
    <name evidence="1" type="primary">sufA</name>
    <name evidence="1" type="ORF">RVIR1_05970</name>
</gene>
<evidence type="ECO:0000313" key="1">
    <source>
        <dbReference type="EMBL" id="BBB15098.1"/>
    </source>
</evidence>
<dbReference type="KEGG" id="rvi:RVIR1_05970"/>
<organism evidence="1 2">
    <name type="scientific">Candidatus Rickettsiella viridis</name>
    <dbReference type="NCBI Taxonomy" id="676208"/>
    <lineage>
        <taxon>Bacteria</taxon>
        <taxon>Pseudomonadati</taxon>
        <taxon>Pseudomonadota</taxon>
        <taxon>Gammaproteobacteria</taxon>
        <taxon>Legionellales</taxon>
        <taxon>Coxiellaceae</taxon>
        <taxon>Rickettsiella</taxon>
    </lineage>
</organism>
<sequence>MLRLSKLTDYAMVTMAYLAKHPGQPSNARNIAEKTGVSLATTSKLLKRLARHQLLLAHRGIQGGYQLALPPQDIPLGKIIQALEGQIALTACSHSNRPCGVEKQCMIRDNWRNISAFIQGTLFHISVADLIEPLRLKSLLKQPLAQLENAS</sequence>
<dbReference type="OrthoDB" id="9808360at2"/>
<dbReference type="NCBIfam" id="TIGR02944">
    <property type="entry name" value="suf_reg_Xantho"/>
    <property type="match status" value="1"/>
</dbReference>
<name>A0A2Z5UUD6_9COXI</name>
<accession>A0A2Z5UUD6</accession>
<dbReference type="EMBL" id="AP018005">
    <property type="protein sequence ID" value="BBB15098.1"/>
    <property type="molecule type" value="Genomic_DNA"/>
</dbReference>
<keyword evidence="2" id="KW-1185">Reference proteome</keyword>
<dbReference type="InterPro" id="IPR036388">
    <property type="entry name" value="WH-like_DNA-bd_sf"/>
</dbReference>
<dbReference type="Pfam" id="PF02082">
    <property type="entry name" value="Rrf2"/>
    <property type="match status" value="1"/>
</dbReference>
<dbReference type="PANTHER" id="PTHR33221">
    <property type="entry name" value="WINGED HELIX-TURN-HELIX TRANSCRIPTIONAL REGULATOR, RRF2 FAMILY"/>
    <property type="match status" value="1"/>
</dbReference>
<dbReference type="GO" id="GO:0003700">
    <property type="term" value="F:DNA-binding transcription factor activity"/>
    <property type="evidence" value="ECO:0007669"/>
    <property type="project" value="TreeGrafter"/>
</dbReference>
<proteinExistence type="predicted"/>
<dbReference type="RefSeq" id="WP_126322586.1">
    <property type="nucleotide sequence ID" value="NZ_AP018005.1"/>
</dbReference>
<dbReference type="InterPro" id="IPR000944">
    <property type="entry name" value="Tscrpt_reg_Rrf2"/>
</dbReference>
<dbReference type="InterPro" id="IPR036390">
    <property type="entry name" value="WH_DNA-bd_sf"/>
</dbReference>